<keyword evidence="2" id="KW-0805">Transcription regulation</keyword>
<keyword evidence="1 5" id="KW-0597">Phosphoprotein</keyword>
<dbReference type="InParanoid" id="A0A212RCB9"/>
<evidence type="ECO:0000256" key="2">
    <source>
        <dbReference type="ARBA" id="ARBA00023015"/>
    </source>
</evidence>
<dbReference type="Proteomes" id="UP000197025">
    <property type="component" value="Unassembled WGS sequence"/>
</dbReference>
<dbReference type="CDD" id="cd17535">
    <property type="entry name" value="REC_NarL-like"/>
    <property type="match status" value="1"/>
</dbReference>
<dbReference type="Gene3D" id="3.40.50.2300">
    <property type="match status" value="1"/>
</dbReference>
<organism evidence="8 9">
    <name type="scientific">Thermoflexus hugenholtzii JAD2</name>
    <dbReference type="NCBI Taxonomy" id="877466"/>
    <lineage>
        <taxon>Bacteria</taxon>
        <taxon>Bacillati</taxon>
        <taxon>Chloroflexota</taxon>
        <taxon>Thermoflexia</taxon>
        <taxon>Thermoflexales</taxon>
        <taxon>Thermoflexaceae</taxon>
        <taxon>Thermoflexus</taxon>
    </lineage>
</organism>
<keyword evidence="9" id="KW-1185">Reference proteome</keyword>
<accession>A0A212RCB9</accession>
<proteinExistence type="predicted"/>
<feature type="domain" description="Response regulatory" evidence="7">
    <location>
        <begin position="9"/>
        <end position="125"/>
    </location>
</feature>
<dbReference type="InterPro" id="IPR001789">
    <property type="entry name" value="Sig_transdc_resp-reg_receiver"/>
</dbReference>
<feature type="modified residue" description="4-aspartylphosphate" evidence="5">
    <location>
        <position position="60"/>
    </location>
</feature>
<evidence type="ECO:0000256" key="4">
    <source>
        <dbReference type="ARBA" id="ARBA00023163"/>
    </source>
</evidence>
<dbReference type="InterPro" id="IPR039420">
    <property type="entry name" value="WalR-like"/>
</dbReference>
<dbReference type="SMART" id="SM00448">
    <property type="entry name" value="REC"/>
    <property type="match status" value="1"/>
</dbReference>
<gene>
    <name evidence="8" type="ORF">SAMN02746019_00011120</name>
</gene>
<keyword evidence="3" id="KW-0238">DNA-binding</keyword>
<name>A0A212RCB9_9CHLR</name>
<evidence type="ECO:0000313" key="9">
    <source>
        <dbReference type="Proteomes" id="UP000197025"/>
    </source>
</evidence>
<dbReference type="PROSITE" id="PS00622">
    <property type="entry name" value="HTH_LUXR_1"/>
    <property type="match status" value="1"/>
</dbReference>
<dbReference type="SUPFAM" id="SSF52172">
    <property type="entry name" value="CheY-like"/>
    <property type="match status" value="1"/>
</dbReference>
<dbReference type="GO" id="GO:0003677">
    <property type="term" value="F:DNA binding"/>
    <property type="evidence" value="ECO:0007669"/>
    <property type="project" value="UniProtKB-KW"/>
</dbReference>
<evidence type="ECO:0000256" key="3">
    <source>
        <dbReference type="ARBA" id="ARBA00023125"/>
    </source>
</evidence>
<dbReference type="SUPFAM" id="SSF46894">
    <property type="entry name" value="C-terminal effector domain of the bipartite response regulators"/>
    <property type="match status" value="1"/>
</dbReference>
<dbReference type="InterPro" id="IPR058245">
    <property type="entry name" value="NreC/VraR/RcsB-like_REC"/>
</dbReference>
<dbReference type="EMBL" id="FYEK01000044">
    <property type="protein sequence ID" value="SNB69927.1"/>
    <property type="molecule type" value="Genomic_DNA"/>
</dbReference>
<dbReference type="CDD" id="cd06170">
    <property type="entry name" value="LuxR_C_like"/>
    <property type="match status" value="1"/>
</dbReference>
<evidence type="ECO:0000313" key="8">
    <source>
        <dbReference type="EMBL" id="SNB69927.1"/>
    </source>
</evidence>
<sequence>MMNGGRKIRILIADDHPVLRRGLRALIEEEPDMEVVGEAGNGLEAVQLAERLRPDVVIMDISMPELDGLEATRRIRERFPSTYILILTVHAHERYLFPVLKAGASGYVRKTAADEELIEAIRVVARGDVFLYPSATRMLLDDYLAQVRAGREQDSYESLSEREREILRLLAEGHTNAEIAQKLNLSVKTVETYRTRIMEKLHLRTRAELVRYALRKGLISEETA</sequence>
<reference evidence="9" key="1">
    <citation type="submission" date="2017-06" db="EMBL/GenBank/DDBJ databases">
        <authorList>
            <person name="Varghese N."/>
            <person name="Submissions S."/>
        </authorList>
    </citation>
    <scope>NUCLEOTIDE SEQUENCE [LARGE SCALE GENOMIC DNA]</scope>
    <source>
        <strain evidence="9">JAD2</strain>
    </source>
</reference>
<dbReference type="Pfam" id="PF00072">
    <property type="entry name" value="Response_reg"/>
    <property type="match status" value="1"/>
</dbReference>
<keyword evidence="4" id="KW-0804">Transcription</keyword>
<dbReference type="InterPro" id="IPR000792">
    <property type="entry name" value="Tscrpt_reg_LuxR_C"/>
</dbReference>
<dbReference type="InterPro" id="IPR011006">
    <property type="entry name" value="CheY-like_superfamily"/>
</dbReference>
<evidence type="ECO:0000256" key="5">
    <source>
        <dbReference type="PROSITE-ProRule" id="PRU00169"/>
    </source>
</evidence>
<dbReference type="GO" id="GO:0006355">
    <property type="term" value="P:regulation of DNA-templated transcription"/>
    <property type="evidence" value="ECO:0007669"/>
    <property type="project" value="InterPro"/>
</dbReference>
<dbReference type="InterPro" id="IPR016032">
    <property type="entry name" value="Sig_transdc_resp-reg_C-effctor"/>
</dbReference>
<evidence type="ECO:0000259" key="6">
    <source>
        <dbReference type="PROSITE" id="PS50043"/>
    </source>
</evidence>
<dbReference type="PROSITE" id="PS50043">
    <property type="entry name" value="HTH_LUXR_2"/>
    <property type="match status" value="1"/>
</dbReference>
<dbReference type="PROSITE" id="PS50110">
    <property type="entry name" value="RESPONSE_REGULATORY"/>
    <property type="match status" value="1"/>
</dbReference>
<dbReference type="PRINTS" id="PR00038">
    <property type="entry name" value="HTHLUXR"/>
</dbReference>
<dbReference type="PANTHER" id="PTHR43214:SF24">
    <property type="entry name" value="TRANSCRIPTIONAL REGULATORY PROTEIN NARL-RELATED"/>
    <property type="match status" value="1"/>
</dbReference>
<feature type="domain" description="HTH luxR-type" evidence="6">
    <location>
        <begin position="152"/>
        <end position="217"/>
    </location>
</feature>
<dbReference type="Pfam" id="PF00196">
    <property type="entry name" value="GerE"/>
    <property type="match status" value="1"/>
</dbReference>
<dbReference type="SMART" id="SM00421">
    <property type="entry name" value="HTH_LUXR"/>
    <property type="match status" value="1"/>
</dbReference>
<evidence type="ECO:0000256" key="1">
    <source>
        <dbReference type="ARBA" id="ARBA00022553"/>
    </source>
</evidence>
<protein>
    <submittedName>
        <fullName evidence="8">Two component transcriptional regulator, LuxR family</fullName>
    </submittedName>
</protein>
<dbReference type="PANTHER" id="PTHR43214">
    <property type="entry name" value="TWO-COMPONENT RESPONSE REGULATOR"/>
    <property type="match status" value="1"/>
</dbReference>
<dbReference type="AlphaFoldDB" id="A0A212RCB9"/>
<evidence type="ECO:0000259" key="7">
    <source>
        <dbReference type="PROSITE" id="PS50110"/>
    </source>
</evidence>
<dbReference type="GO" id="GO:0000160">
    <property type="term" value="P:phosphorelay signal transduction system"/>
    <property type="evidence" value="ECO:0007669"/>
    <property type="project" value="InterPro"/>
</dbReference>
<dbReference type="FunCoup" id="A0A212RCB9">
    <property type="interactions" value="132"/>
</dbReference>